<dbReference type="STRING" id="1805425.AUJ30_00045"/>
<reference evidence="3 4" key="1">
    <citation type="journal article" date="2016" name="Environ. Microbiol.">
        <title>Genomic resolution of a cold subsurface aquifer community provides metabolic insights for novel microbes adapted to high CO concentrations.</title>
        <authorList>
            <person name="Probst A.J."/>
            <person name="Castelle C.J."/>
            <person name="Singh A."/>
            <person name="Brown C.T."/>
            <person name="Anantharaman K."/>
            <person name="Sharon I."/>
            <person name="Hug L.A."/>
            <person name="Burstein D."/>
            <person name="Emerson J.B."/>
            <person name="Thomas B.C."/>
            <person name="Banfield J.F."/>
        </authorList>
    </citation>
    <scope>NUCLEOTIDE SEQUENCE [LARGE SCALE GENOMIC DNA]</scope>
    <source>
        <strain evidence="3">CG1_02_39_135</strain>
    </source>
</reference>
<keyword evidence="2" id="KW-1133">Transmembrane helix</keyword>
<sequence>MEFLNKKTLVILIEVILLIGFTGWFVYKYEQEKRQFDISSRPAQELQKQDQDLPKREEEQISTPAVNIKTYRNEEWGFEFQYPEDWITKENTFGSYYSKFNMVVRPTVSWYSRFPVSVNIVLPEFPERSFRGVEKITSEVTLNGVLGVKYQYEFEGSQETAIILPFGEYKIILDTDDERYTDVYNQIISTFKFVK</sequence>
<proteinExistence type="predicted"/>
<dbReference type="Proteomes" id="UP000182693">
    <property type="component" value="Unassembled WGS sequence"/>
</dbReference>
<feature type="region of interest" description="Disordered" evidence="1">
    <location>
        <begin position="40"/>
        <end position="59"/>
    </location>
</feature>
<evidence type="ECO:0000256" key="2">
    <source>
        <dbReference type="SAM" id="Phobius"/>
    </source>
</evidence>
<evidence type="ECO:0000313" key="3">
    <source>
        <dbReference type="EMBL" id="OIO65940.1"/>
    </source>
</evidence>
<name>A0A1J4XW34_9BACT</name>
<dbReference type="EMBL" id="MNWX01000001">
    <property type="protein sequence ID" value="OIO65940.1"/>
    <property type="molecule type" value="Genomic_DNA"/>
</dbReference>
<keyword evidence="2" id="KW-0812">Transmembrane</keyword>
<comment type="caution">
    <text evidence="3">The sequence shown here is derived from an EMBL/GenBank/DDBJ whole genome shotgun (WGS) entry which is preliminary data.</text>
</comment>
<keyword evidence="2" id="KW-0472">Membrane</keyword>
<protein>
    <recommendedName>
        <fullName evidence="5">PsbP C-terminal domain-containing protein</fullName>
    </recommendedName>
</protein>
<organism evidence="3 4">
    <name type="scientific">Candidatus Wolfebacteria bacterium CG1_02_39_135</name>
    <dbReference type="NCBI Taxonomy" id="1805425"/>
    <lineage>
        <taxon>Bacteria</taxon>
        <taxon>Candidatus Wolfeibacteriota</taxon>
    </lineage>
</organism>
<accession>A0A1J4XW34</accession>
<feature type="compositionally biased region" description="Basic and acidic residues" evidence="1">
    <location>
        <begin position="47"/>
        <end position="59"/>
    </location>
</feature>
<evidence type="ECO:0000256" key="1">
    <source>
        <dbReference type="SAM" id="MobiDB-lite"/>
    </source>
</evidence>
<evidence type="ECO:0008006" key="5">
    <source>
        <dbReference type="Google" id="ProtNLM"/>
    </source>
</evidence>
<dbReference type="AlphaFoldDB" id="A0A1J4XW34"/>
<evidence type="ECO:0000313" key="4">
    <source>
        <dbReference type="Proteomes" id="UP000182693"/>
    </source>
</evidence>
<gene>
    <name evidence="3" type="ORF">AUJ30_00045</name>
</gene>
<feature type="transmembrane region" description="Helical" evidence="2">
    <location>
        <begin position="9"/>
        <end position="27"/>
    </location>
</feature>